<dbReference type="GO" id="GO:0009055">
    <property type="term" value="F:electron transfer activity"/>
    <property type="evidence" value="ECO:0007669"/>
    <property type="project" value="UniProtKB-UniRule"/>
</dbReference>
<keyword evidence="6 10" id="KW-0479">Metal-binding</keyword>
<dbReference type="PANTHER" id="PTHR13273:SF14">
    <property type="entry name" value="ANAMORSIN"/>
    <property type="match status" value="1"/>
</dbReference>
<evidence type="ECO:0000256" key="1">
    <source>
        <dbReference type="ARBA" id="ARBA00001966"/>
    </source>
</evidence>
<feature type="binding site" evidence="10">
    <location>
        <position position="248"/>
    </location>
    <ligand>
        <name>[4Fe-4S] cluster</name>
        <dbReference type="ChEBI" id="CHEBI:49883"/>
    </ligand>
</feature>
<comment type="subcellular location">
    <subcellularLocation>
        <location evidence="10">Cytoplasm</location>
    </subcellularLocation>
    <subcellularLocation>
        <location evidence="10">Mitochondrion intermembrane space</location>
    </subcellularLocation>
</comment>
<feature type="domain" description="Anamorsin N-terminal" evidence="12">
    <location>
        <begin position="8"/>
        <end position="117"/>
    </location>
</feature>
<comment type="similarity">
    <text evidence="2 10">Belongs to the anamorsin family.</text>
</comment>
<dbReference type="InterPro" id="IPR049011">
    <property type="entry name" value="Anamorsin_N_metazoan"/>
</dbReference>
<dbReference type="GO" id="GO:0016226">
    <property type="term" value="P:iron-sulfur cluster assembly"/>
    <property type="evidence" value="ECO:0007669"/>
    <property type="project" value="UniProtKB-UniRule"/>
</dbReference>
<sequence length="276" mass="29931">MEFGLKKGDKVLLLWDGEQKSERIQGVIQKVKQAVESPCEIESAHQLVKSNHPPSSIDAVLLGHVTPQVQLSSEILTEVLKVLKTNGKLLLYLETPSLDYEKVAYDLKIVGFVAVSKSLLANGVTQLVCSKPNYEVGSSSKLPLLAKESNSQGSEEYVKKVWALSAQDILDQDVELLDPDELIDEDDFKKPDPTLLKGSCGGEKKRKACKNCSCGLAEQLEKEAVANSAATAPKSSCGNCYLGDAFRCAGCPYRGLPAFKPGEKIQLSEEQMAADS</sequence>
<feature type="binding site" evidence="10">
    <location>
        <position position="240"/>
    </location>
    <ligand>
        <name>[4Fe-4S] cluster</name>
        <dbReference type="ChEBI" id="CHEBI:49883"/>
    </ligand>
</feature>
<dbReference type="GO" id="GO:0005758">
    <property type="term" value="C:mitochondrial intermembrane space"/>
    <property type="evidence" value="ECO:0007669"/>
    <property type="project" value="UniProtKB-SubCell"/>
</dbReference>
<comment type="domain">
    <text evidence="10">The twin Cx2C motifs are involved in the recognition by the mitochondrial MIA40-ERV1 disulfide relay system. The formation of 2 disulfide bonds in the Cx2C motifs through dithiol/disulfide exchange reactions effectively traps the protein in the mitochondrial intermembrane space.</text>
</comment>
<dbReference type="InterPro" id="IPR007785">
    <property type="entry name" value="Anamorsin"/>
</dbReference>
<evidence type="ECO:0000256" key="2">
    <source>
        <dbReference type="ARBA" id="ARBA00008169"/>
    </source>
</evidence>
<dbReference type="GO" id="GO:0051539">
    <property type="term" value="F:4 iron, 4 sulfur cluster binding"/>
    <property type="evidence" value="ECO:0007669"/>
    <property type="project" value="UniProtKB-KW"/>
</dbReference>
<evidence type="ECO:0000256" key="9">
    <source>
        <dbReference type="ARBA" id="ARBA00023128"/>
    </source>
</evidence>
<comment type="caution">
    <text evidence="10">Lacks conserved residue(s) required for the propagation of feature annotation.</text>
</comment>
<feature type="binding site" evidence="10">
    <location>
        <position position="214"/>
    </location>
    <ligand>
        <name>[2Fe-2S] cluster</name>
        <dbReference type="ChEBI" id="CHEBI:190135"/>
    </ligand>
</feature>
<name>A0A2R5L4T7_9ACAR</name>
<feature type="binding site" evidence="10">
    <location>
        <position position="209"/>
    </location>
    <ligand>
        <name>[2Fe-2S] cluster</name>
        <dbReference type="ChEBI" id="CHEBI:190135"/>
    </ligand>
</feature>
<comment type="subunit">
    <text evidence="10">Monomer.</text>
</comment>
<keyword evidence="5 10" id="KW-0001">2Fe-2S</keyword>
<dbReference type="AlphaFoldDB" id="A0A2R5L4T7"/>
<evidence type="ECO:0000256" key="5">
    <source>
        <dbReference type="ARBA" id="ARBA00022714"/>
    </source>
</evidence>
<feature type="binding site" evidence="10">
    <location>
        <position position="212"/>
    </location>
    <ligand>
        <name>[2Fe-2S] cluster</name>
        <dbReference type="ChEBI" id="CHEBI:190135"/>
    </ligand>
</feature>
<dbReference type="GO" id="GO:0051537">
    <property type="term" value="F:2 iron, 2 sulfur cluster binding"/>
    <property type="evidence" value="ECO:0007669"/>
    <property type="project" value="UniProtKB-UniRule"/>
</dbReference>
<feature type="domain" description="Anamorsin C-terminal" evidence="11">
    <location>
        <begin position="230"/>
        <end position="267"/>
    </location>
</feature>
<keyword evidence="4 10" id="KW-0963">Cytoplasm</keyword>
<dbReference type="GO" id="GO:0046872">
    <property type="term" value="F:metal ion binding"/>
    <property type="evidence" value="ECO:0007669"/>
    <property type="project" value="UniProtKB-KW"/>
</dbReference>
<evidence type="ECO:0000313" key="13">
    <source>
        <dbReference type="EMBL" id="MBY04502.1"/>
    </source>
</evidence>
<accession>A0A2R5L4T7</accession>
<dbReference type="Pfam" id="PF20922">
    <property type="entry name" value="Anamorsin_N"/>
    <property type="match status" value="1"/>
</dbReference>
<keyword evidence="8 10" id="KW-0411">Iron-sulfur</keyword>
<dbReference type="Pfam" id="PF05093">
    <property type="entry name" value="CIAPIN1"/>
    <property type="match status" value="2"/>
</dbReference>
<organism evidence="13">
    <name type="scientific">Ornithodoros turicata</name>
    <dbReference type="NCBI Taxonomy" id="34597"/>
    <lineage>
        <taxon>Eukaryota</taxon>
        <taxon>Metazoa</taxon>
        <taxon>Ecdysozoa</taxon>
        <taxon>Arthropoda</taxon>
        <taxon>Chelicerata</taxon>
        <taxon>Arachnida</taxon>
        <taxon>Acari</taxon>
        <taxon>Parasitiformes</taxon>
        <taxon>Ixodida</taxon>
        <taxon>Ixodoidea</taxon>
        <taxon>Argasidae</taxon>
        <taxon>Ornithodorinae</taxon>
        <taxon>Ornithodoros</taxon>
    </lineage>
</organism>
<feature type="domain" description="Anamorsin C-terminal" evidence="11">
    <location>
        <begin position="202"/>
        <end position="229"/>
    </location>
</feature>
<dbReference type="PANTHER" id="PTHR13273">
    <property type="entry name" value="ANAMORSIN"/>
    <property type="match status" value="1"/>
</dbReference>
<comment type="domain">
    <text evidence="10">The N-terminal domain has structural similarity with S-adenosyl-L-methionine-dependent methyltransferases, but does not bind S-adenosyl-L-methionine. It is required for correct assembly of the 2 Fe-S clusters.</text>
</comment>
<keyword evidence="9 10" id="KW-0496">Mitochondrion</keyword>
<dbReference type="InterPro" id="IPR046408">
    <property type="entry name" value="CIAPIN1"/>
</dbReference>
<evidence type="ECO:0000256" key="3">
    <source>
        <dbReference type="ARBA" id="ARBA00022485"/>
    </source>
</evidence>
<feature type="binding site" evidence="10">
    <location>
        <position position="200"/>
    </location>
    <ligand>
        <name>[2Fe-2S] cluster</name>
        <dbReference type="ChEBI" id="CHEBI:190135"/>
    </ligand>
</feature>
<comment type="function">
    <text evidence="10">Component of the cytosolic iron-sulfur (Fe-S) protein assembly (CIA) machinery. Required for the maturation of extramitochondrial Fe-S proteins. Part of an electron transfer chain functioning in an early step of cytosolic Fe-S biogenesis, facilitating the de novo assembly of a [4Fe-4S] cluster on the cytosolic Fe-S scaffold complex. Electrons are transferred from NADPH via a FAD- and FMN-containing diflavin oxidoreductase. Together with the diflavin oxidoreductase, also required for the assembly of the diferric tyrosyl radical cofactor of ribonucleotide reductase (RNR), probably by providing electrons for reduction during radical cofactor maturation in the catalytic small subunit.</text>
</comment>
<evidence type="ECO:0000256" key="10">
    <source>
        <dbReference type="HAMAP-Rule" id="MF_03115"/>
    </source>
</evidence>
<evidence type="ECO:0000256" key="8">
    <source>
        <dbReference type="ARBA" id="ARBA00023014"/>
    </source>
</evidence>
<keyword evidence="3 10" id="KW-0004">4Fe-4S</keyword>
<keyword evidence="7 10" id="KW-0408">Iron</keyword>
<dbReference type="EMBL" id="GGLE01000376">
    <property type="protein sequence ID" value="MBY04502.1"/>
    <property type="molecule type" value="Transcribed_RNA"/>
</dbReference>
<reference evidence="13" key="1">
    <citation type="submission" date="2018-03" db="EMBL/GenBank/DDBJ databases">
        <title>The relapsing fever spirochete Borrelia turicatae persists in the highly oxidative environment of its soft-bodied tick vector.</title>
        <authorList>
            <person name="Bourret T.J."/>
            <person name="Boyle W.K."/>
            <person name="Valenzuela J.G."/>
            <person name="Oliveira F."/>
            <person name="Lopez J.E."/>
        </authorList>
    </citation>
    <scope>NUCLEOTIDE SEQUENCE</scope>
    <source>
        <strain evidence="13">Kansas strain/isolate</strain>
        <tissue evidence="13">Salivary glands</tissue>
    </source>
</reference>
<dbReference type="InterPro" id="IPR029063">
    <property type="entry name" value="SAM-dependent_MTases_sf"/>
</dbReference>
<evidence type="ECO:0000256" key="4">
    <source>
        <dbReference type="ARBA" id="ARBA00022490"/>
    </source>
</evidence>
<feature type="binding site" evidence="10">
    <location>
        <position position="251"/>
    </location>
    <ligand>
        <name>[4Fe-4S] cluster</name>
        <dbReference type="ChEBI" id="CHEBI:49883"/>
    </ligand>
</feature>
<comment type="cofactor">
    <cofactor evidence="1 10">
        <name>[4Fe-4S] cluster</name>
        <dbReference type="ChEBI" id="CHEBI:49883"/>
    </cofactor>
</comment>
<evidence type="ECO:0000256" key="7">
    <source>
        <dbReference type="ARBA" id="ARBA00023004"/>
    </source>
</evidence>
<dbReference type="HAMAP" id="MF_03115">
    <property type="entry name" value="Anamorsin"/>
    <property type="match status" value="1"/>
</dbReference>
<dbReference type="Gene3D" id="3.40.50.150">
    <property type="entry name" value="Vaccinia Virus protein VP39"/>
    <property type="match status" value="1"/>
</dbReference>
<evidence type="ECO:0000256" key="6">
    <source>
        <dbReference type="ARBA" id="ARBA00022723"/>
    </source>
</evidence>
<protein>
    <recommendedName>
        <fullName evidence="10">Anamorsin homolog</fullName>
    </recommendedName>
    <alternativeName>
        <fullName evidence="10">Fe-S cluster assembly protein DRE2 homolog</fullName>
    </alternativeName>
</protein>
<feature type="short sequence motif" description="Cx2C motif 2" evidence="10">
    <location>
        <begin position="248"/>
        <end position="251"/>
    </location>
</feature>
<feature type="region of interest" description="Fe-S binding site B" evidence="10">
    <location>
        <begin position="237"/>
        <end position="251"/>
    </location>
</feature>
<evidence type="ECO:0000259" key="12">
    <source>
        <dbReference type="Pfam" id="PF20922"/>
    </source>
</evidence>
<feature type="binding site" evidence="10">
    <location>
        <position position="237"/>
    </location>
    <ligand>
        <name>[4Fe-4S] cluster</name>
        <dbReference type="ChEBI" id="CHEBI:49883"/>
    </ligand>
</feature>
<proteinExistence type="inferred from homology"/>
<evidence type="ECO:0000259" key="11">
    <source>
        <dbReference type="Pfam" id="PF05093"/>
    </source>
</evidence>
<comment type="cofactor">
    <cofactor evidence="10">
        <name>[2Fe-2S] cluster</name>
        <dbReference type="ChEBI" id="CHEBI:190135"/>
    </cofactor>
</comment>
<comment type="domain">
    <text evidence="10">The C-terminal domain binds 2 Fe-S clusters but is otherwise mostly in an intrinsically disordered conformation.</text>
</comment>
<feature type="short sequence motif" description="Cx2C motif 1" evidence="10">
    <location>
        <begin position="237"/>
        <end position="240"/>
    </location>
</feature>